<accession>A0A8E7EK03</accession>
<evidence type="ECO:0000313" key="5">
    <source>
        <dbReference type="EMBL" id="QVV89176.1"/>
    </source>
</evidence>
<dbReference type="AlphaFoldDB" id="A0A8E7EK03"/>
<feature type="repeat" description="TPR" evidence="3">
    <location>
        <begin position="160"/>
        <end position="193"/>
    </location>
</feature>
<dbReference type="Proteomes" id="UP000680656">
    <property type="component" value="Chromosome"/>
</dbReference>
<keyword evidence="4" id="KW-1133">Transmembrane helix</keyword>
<keyword evidence="2 3" id="KW-0802">TPR repeat</keyword>
<evidence type="ECO:0000256" key="2">
    <source>
        <dbReference type="ARBA" id="ARBA00022803"/>
    </source>
</evidence>
<dbReference type="KEGG" id="mrtj:KHC33_01165"/>
<protein>
    <submittedName>
        <fullName evidence="5">Tetratricopeptide repeat protein</fullName>
    </submittedName>
</protein>
<dbReference type="InterPro" id="IPR019734">
    <property type="entry name" value="TPR_rpt"/>
</dbReference>
<keyword evidence="4" id="KW-0812">Transmembrane</keyword>
<evidence type="ECO:0000313" key="6">
    <source>
        <dbReference type="Proteomes" id="UP000680656"/>
    </source>
</evidence>
<proteinExistence type="predicted"/>
<dbReference type="Gene3D" id="1.25.40.10">
    <property type="entry name" value="Tetratricopeptide repeat domain"/>
    <property type="match status" value="3"/>
</dbReference>
<reference evidence="5 6" key="1">
    <citation type="submission" date="2021-05" db="EMBL/GenBank/DDBJ databases">
        <title>A novel Methanospirillum isolate from a pyrite-forming mixed culture.</title>
        <authorList>
            <person name="Bunk B."/>
            <person name="Sproer C."/>
            <person name="Spring S."/>
            <person name="Pester M."/>
        </authorList>
    </citation>
    <scope>NUCLEOTIDE SEQUENCE [LARGE SCALE GENOMIC DNA]</scope>
    <source>
        <strain evidence="5 6">J.3.6.1-F.2.7.3</strain>
    </source>
</reference>
<dbReference type="Pfam" id="PF13432">
    <property type="entry name" value="TPR_16"/>
    <property type="match status" value="1"/>
</dbReference>
<dbReference type="EMBL" id="CP075546">
    <property type="protein sequence ID" value="QVV89176.1"/>
    <property type="molecule type" value="Genomic_DNA"/>
</dbReference>
<evidence type="ECO:0000256" key="3">
    <source>
        <dbReference type="PROSITE-ProRule" id="PRU00339"/>
    </source>
</evidence>
<dbReference type="InterPro" id="IPR050498">
    <property type="entry name" value="Ycf3"/>
</dbReference>
<feature type="transmembrane region" description="Helical" evidence="4">
    <location>
        <begin position="324"/>
        <end position="341"/>
    </location>
</feature>
<feature type="repeat" description="TPR" evidence="3">
    <location>
        <begin position="58"/>
        <end position="91"/>
    </location>
</feature>
<name>A0A8E7EK03_9EURY</name>
<evidence type="ECO:0000256" key="1">
    <source>
        <dbReference type="ARBA" id="ARBA00022737"/>
    </source>
</evidence>
<keyword evidence="4" id="KW-0472">Membrane</keyword>
<feature type="repeat" description="TPR" evidence="3">
    <location>
        <begin position="194"/>
        <end position="227"/>
    </location>
</feature>
<evidence type="ECO:0000256" key="4">
    <source>
        <dbReference type="SAM" id="Phobius"/>
    </source>
</evidence>
<dbReference type="GO" id="GO:0046813">
    <property type="term" value="P:receptor-mediated virion attachment to host cell"/>
    <property type="evidence" value="ECO:0007669"/>
    <property type="project" value="TreeGrafter"/>
</dbReference>
<dbReference type="PANTHER" id="PTHR44858:SF1">
    <property type="entry name" value="UDP-N-ACETYLGLUCOSAMINE--PEPTIDE N-ACETYLGLUCOSAMINYLTRANSFERASE SPINDLY-RELATED"/>
    <property type="match status" value="1"/>
</dbReference>
<keyword evidence="1" id="KW-0677">Repeat</keyword>
<sequence length="346" mass="38940">MIGKIIVLIIISLFIGGVFAEISGKNETEIAKQYLIEGKNIDALDLYDQLLLKRPNNSELWNNRGVALLRMGNCTSALQSFIKALELENQSVPIRTNIADAYSCSGEIDKAILYTNEALVIDPDNVILLKKVAEYQREMGDFDAAVQAYRNILSLNASDIDAINSIGELSYLNSNFTQAIQAYLQLVNLSPDDDMIWYNLGVNYEADNQFAKAVDAYNQSIKINASNYKAWSNMGMIYYSHNHYNESLYALDKVVQIRPDYSDAWFIRAIDQKYLGDINGSVLSFENASALAPNDTVKKAYYQKYAELSSINSPFEGDSHMTPLPLWIIMVSCICASFMICRRLKK</sequence>
<dbReference type="PROSITE" id="PS50005">
    <property type="entry name" value="TPR"/>
    <property type="match status" value="6"/>
</dbReference>
<dbReference type="PANTHER" id="PTHR44858">
    <property type="entry name" value="TETRATRICOPEPTIDE REPEAT PROTEIN 6"/>
    <property type="match status" value="1"/>
</dbReference>
<gene>
    <name evidence="5" type="ORF">KHC33_01165</name>
</gene>
<dbReference type="Pfam" id="PF07719">
    <property type="entry name" value="TPR_2"/>
    <property type="match status" value="2"/>
</dbReference>
<dbReference type="Pfam" id="PF13431">
    <property type="entry name" value="TPR_17"/>
    <property type="match status" value="1"/>
</dbReference>
<dbReference type="SUPFAM" id="SSF48452">
    <property type="entry name" value="TPR-like"/>
    <property type="match status" value="1"/>
</dbReference>
<feature type="repeat" description="TPR" evidence="3">
    <location>
        <begin position="228"/>
        <end position="261"/>
    </location>
</feature>
<dbReference type="InterPro" id="IPR013105">
    <property type="entry name" value="TPR_2"/>
</dbReference>
<keyword evidence="6" id="KW-1185">Reference proteome</keyword>
<feature type="repeat" description="TPR" evidence="3">
    <location>
        <begin position="126"/>
        <end position="159"/>
    </location>
</feature>
<dbReference type="SMART" id="SM00028">
    <property type="entry name" value="TPR"/>
    <property type="match status" value="8"/>
</dbReference>
<dbReference type="RefSeq" id="WP_214419976.1">
    <property type="nucleotide sequence ID" value="NZ_CP075546.1"/>
</dbReference>
<feature type="repeat" description="TPR" evidence="3">
    <location>
        <begin position="92"/>
        <end position="125"/>
    </location>
</feature>
<dbReference type="InterPro" id="IPR011990">
    <property type="entry name" value="TPR-like_helical_dom_sf"/>
</dbReference>
<organism evidence="5 6">
    <name type="scientific">Methanospirillum purgamenti</name>
    <dbReference type="NCBI Taxonomy" id="2834276"/>
    <lineage>
        <taxon>Archaea</taxon>
        <taxon>Methanobacteriati</taxon>
        <taxon>Methanobacteriota</taxon>
        <taxon>Stenosarchaea group</taxon>
        <taxon>Methanomicrobia</taxon>
        <taxon>Methanomicrobiales</taxon>
        <taxon>Methanospirillaceae</taxon>
        <taxon>Methanospirillum</taxon>
    </lineage>
</organism>
<dbReference type="GeneID" id="65095751"/>